<reference evidence="2 3" key="1">
    <citation type="submission" date="2018-03" db="EMBL/GenBank/DDBJ databases">
        <authorList>
            <person name="Guldener U."/>
        </authorList>
    </citation>
    <scope>NUCLEOTIDE SEQUENCE [LARGE SCALE GENOMIC DNA]</scope>
    <source>
        <strain evidence="2 3">DAOM196992</strain>
    </source>
</reference>
<protein>
    <submittedName>
        <fullName evidence="2">Uncharacterized protein</fullName>
    </submittedName>
</protein>
<gene>
    <name evidence="2" type="ORF">PSFLO_00022</name>
</gene>
<organism evidence="2 3">
    <name type="scientific">Pseudozyma flocculosa</name>
    <dbReference type="NCBI Taxonomy" id="84751"/>
    <lineage>
        <taxon>Eukaryota</taxon>
        <taxon>Fungi</taxon>
        <taxon>Dikarya</taxon>
        <taxon>Basidiomycota</taxon>
        <taxon>Ustilaginomycotina</taxon>
        <taxon>Ustilaginomycetes</taxon>
        <taxon>Ustilaginales</taxon>
        <taxon>Ustilaginaceae</taxon>
        <taxon>Pseudozyma</taxon>
    </lineage>
</organism>
<dbReference type="AlphaFoldDB" id="A0A5C3EU63"/>
<dbReference type="Proteomes" id="UP000323386">
    <property type="component" value="Unassembled WGS sequence"/>
</dbReference>
<name>A0A5C3EU63_9BASI</name>
<proteinExistence type="predicted"/>
<accession>A0A5C3EU63</accession>
<feature type="region of interest" description="Disordered" evidence="1">
    <location>
        <begin position="1"/>
        <end position="23"/>
    </location>
</feature>
<keyword evidence="3" id="KW-1185">Reference proteome</keyword>
<sequence length="447" mass="50588">MSTQQPSHATASTPAPASQRTLTLPEQRSDALRRFCLQHPATLMPPRISTVLLEMPGHAQRASVLWWILNHMCYTMLPHLDKPGFPLWFLALAYRCHIRSSPSDGTPEAVIRPAPLLDPSAFVGACEDLLREVPNPDLFDTIEFLSRKYFEHDDCFHQSAAAFTRPYLDRAHERFDREIAKTYAPMFEANRACGRAVPVVQSSGVGKSRMVHELRHLWPTIILTLSEQANTPSIGYPVAEAGTVDFFTNSCRKFGSPELAFLAFFVAWFKKVASVLRTTCAPTSMGDIFAPWAPIEDDLGVNKEIREAFFAEVYTYAETLRLLEPDFQKKASREVSEDFYRTIIMSHLFPLINQLAHAIQGLEPVKAKRAKLDRAGKSRPTVVYVGIDGYRLLDSMHPRSDASRRLSRVLKLISEFVYGDEDEVQFWFLLIGPDLQAAEETRRVSWA</sequence>
<evidence type="ECO:0000313" key="2">
    <source>
        <dbReference type="EMBL" id="SPO34551.1"/>
    </source>
</evidence>
<dbReference type="OrthoDB" id="3268389at2759"/>
<dbReference type="EMBL" id="OOIP01000001">
    <property type="protein sequence ID" value="SPO34551.1"/>
    <property type="molecule type" value="Genomic_DNA"/>
</dbReference>
<evidence type="ECO:0000313" key="3">
    <source>
        <dbReference type="Proteomes" id="UP000323386"/>
    </source>
</evidence>
<feature type="compositionally biased region" description="Low complexity" evidence="1">
    <location>
        <begin position="9"/>
        <end position="18"/>
    </location>
</feature>
<evidence type="ECO:0000256" key="1">
    <source>
        <dbReference type="SAM" id="MobiDB-lite"/>
    </source>
</evidence>